<accession>A0ABT0YZH0</accession>
<organism evidence="2 3">
    <name type="scientific">Gramella jeungdoensis</name>
    <dbReference type="NCBI Taxonomy" id="708091"/>
    <lineage>
        <taxon>Bacteria</taxon>
        <taxon>Pseudomonadati</taxon>
        <taxon>Bacteroidota</taxon>
        <taxon>Flavobacteriia</taxon>
        <taxon>Flavobacteriales</taxon>
        <taxon>Flavobacteriaceae</taxon>
        <taxon>Christiangramia</taxon>
    </lineage>
</organism>
<dbReference type="InterPro" id="IPR009061">
    <property type="entry name" value="DNA-bd_dom_put_sf"/>
</dbReference>
<comment type="caution">
    <text evidence="2">The sequence shown here is derived from an EMBL/GenBank/DDBJ whole genome shotgun (WGS) entry which is preliminary data.</text>
</comment>
<reference evidence="2" key="1">
    <citation type="submission" date="2022-06" db="EMBL/GenBank/DDBJ databases">
        <title>Gramella sediminis sp. nov., isolated from deep-sea sediment of the Indian Ocean.</title>
        <authorList>
            <person name="Yang L."/>
        </authorList>
    </citation>
    <scope>NUCLEOTIDE SEQUENCE</scope>
    <source>
        <strain evidence="2">HMD3159</strain>
    </source>
</reference>
<evidence type="ECO:0000313" key="3">
    <source>
        <dbReference type="Proteomes" id="UP001155077"/>
    </source>
</evidence>
<feature type="domain" description="Helix-turn-helix" evidence="1">
    <location>
        <begin position="42"/>
        <end position="86"/>
    </location>
</feature>
<name>A0ABT0YZH0_9FLAO</name>
<dbReference type="Gene3D" id="1.10.1660.10">
    <property type="match status" value="1"/>
</dbReference>
<sequence>MNNVTQLHNTTPEQLQESILKGVKSQLDELKKEYQPREPEEYLSRAEVAKMLKVDISTVHNWSKAGKLQRHGIGNRVYYKRSEVERAIVQL</sequence>
<proteinExistence type="predicted"/>
<dbReference type="EMBL" id="JAMSCK010000002">
    <property type="protein sequence ID" value="MCM8568876.1"/>
    <property type="molecule type" value="Genomic_DNA"/>
</dbReference>
<evidence type="ECO:0000259" key="1">
    <source>
        <dbReference type="Pfam" id="PF12728"/>
    </source>
</evidence>
<dbReference type="RefSeq" id="WP_252111358.1">
    <property type="nucleotide sequence ID" value="NZ_JAMSCK010000002.1"/>
</dbReference>
<keyword evidence="3" id="KW-1185">Reference proteome</keyword>
<evidence type="ECO:0000313" key="2">
    <source>
        <dbReference type="EMBL" id="MCM8568876.1"/>
    </source>
</evidence>
<protein>
    <submittedName>
        <fullName evidence="2">Helix-turn-helix domain-containing protein</fullName>
    </submittedName>
</protein>
<dbReference type="Pfam" id="PF12728">
    <property type="entry name" value="HTH_17"/>
    <property type="match status" value="1"/>
</dbReference>
<dbReference type="InterPro" id="IPR041657">
    <property type="entry name" value="HTH_17"/>
</dbReference>
<dbReference type="Proteomes" id="UP001155077">
    <property type="component" value="Unassembled WGS sequence"/>
</dbReference>
<gene>
    <name evidence="2" type="ORF">NE848_05775</name>
</gene>
<dbReference type="SUPFAM" id="SSF46955">
    <property type="entry name" value="Putative DNA-binding domain"/>
    <property type="match status" value="1"/>
</dbReference>